<evidence type="ECO:0000313" key="1">
    <source>
        <dbReference type="EMBL" id="STQ44651.1"/>
    </source>
</evidence>
<dbReference type="AlphaFoldDB" id="A0A377NAT5"/>
<gene>
    <name evidence="1" type="ORF">NCTC12157_02374</name>
</gene>
<accession>A0A377NAT5</accession>
<protein>
    <submittedName>
        <fullName evidence="1">Transcriptional activator FtrA</fullName>
    </submittedName>
</protein>
<evidence type="ECO:0000313" key="2">
    <source>
        <dbReference type="Proteomes" id="UP000254304"/>
    </source>
</evidence>
<name>A0A377NAT5_9GAMM</name>
<dbReference type="Gene3D" id="3.40.50.880">
    <property type="match status" value="1"/>
</dbReference>
<dbReference type="EMBL" id="UGGO01000001">
    <property type="protein sequence ID" value="STQ44651.1"/>
    <property type="molecule type" value="Genomic_DNA"/>
</dbReference>
<organism evidence="1 2">
    <name type="scientific">Ewingella americana</name>
    <dbReference type="NCBI Taxonomy" id="41202"/>
    <lineage>
        <taxon>Bacteria</taxon>
        <taxon>Pseudomonadati</taxon>
        <taxon>Pseudomonadota</taxon>
        <taxon>Gammaproteobacteria</taxon>
        <taxon>Enterobacterales</taxon>
        <taxon>Yersiniaceae</taxon>
        <taxon>Ewingella</taxon>
    </lineage>
</organism>
<sequence>MTACIDLALAMVKQDLGADIVKSVARKLVVYHRRIGGQSQFSTVAEMEPDSDRVRKALEFAKENLCEPLNVEQLAEHVHWSRGISAGHSSTKPAILRPRRWKNYVLKPRIDD</sequence>
<proteinExistence type="predicted"/>
<reference evidence="1 2" key="1">
    <citation type="submission" date="2018-06" db="EMBL/GenBank/DDBJ databases">
        <authorList>
            <consortium name="Pathogen Informatics"/>
            <person name="Doyle S."/>
        </authorList>
    </citation>
    <scope>NUCLEOTIDE SEQUENCE [LARGE SCALE GENOMIC DNA]</scope>
    <source>
        <strain evidence="1 2">NCTC12157</strain>
    </source>
</reference>
<dbReference type="InterPro" id="IPR029062">
    <property type="entry name" value="Class_I_gatase-like"/>
</dbReference>
<dbReference type="Proteomes" id="UP000254304">
    <property type="component" value="Unassembled WGS sequence"/>
</dbReference>